<name>A0A0H5E2S7_9BACT</name>
<evidence type="ECO:0000313" key="2">
    <source>
        <dbReference type="Proteomes" id="UP000220251"/>
    </source>
</evidence>
<keyword evidence="2" id="KW-1185">Reference proteome</keyword>
<reference evidence="2" key="1">
    <citation type="submission" date="2015-06" db="EMBL/GenBank/DDBJ databases">
        <authorList>
            <person name="Bertelli C."/>
        </authorList>
    </citation>
    <scope>NUCLEOTIDE SEQUENCE [LARGE SCALE GENOMIC DNA]</scope>
    <source>
        <strain evidence="2">CRIB-30</strain>
    </source>
</reference>
<sequence length="134" mass="15873">MVVESELKKIYQDIKTHEQAQFFLCGSDITVRVFDGASKIAFVSPIYFGGNYIPKSVREGIKRNPPFEKLQLIKTYLSVDEPEYRIFLNYIGSTEELNQMRLQQLLDEFEHLADEWRIYLDEQDKNDLIYVRQL</sequence>
<gene>
    <name evidence="1" type="ORF">ELAC_0143</name>
</gene>
<evidence type="ECO:0008006" key="3">
    <source>
        <dbReference type="Google" id="ProtNLM"/>
    </source>
</evidence>
<dbReference type="AlphaFoldDB" id="A0A0H5E2S7"/>
<evidence type="ECO:0000313" key="1">
    <source>
        <dbReference type="EMBL" id="CRX37505.1"/>
    </source>
</evidence>
<protein>
    <recommendedName>
        <fullName evidence="3">Type III secretion chaperone SycE</fullName>
    </recommendedName>
</protein>
<dbReference type="Proteomes" id="UP000220251">
    <property type="component" value="Unassembled WGS sequence"/>
</dbReference>
<dbReference type="OrthoDB" id="21367at2"/>
<dbReference type="EMBL" id="CWGJ01000001">
    <property type="protein sequence ID" value="CRX37505.1"/>
    <property type="molecule type" value="Genomic_DNA"/>
</dbReference>
<proteinExistence type="predicted"/>
<accession>A0A0H5E2S7</accession>
<organism evidence="1 2">
    <name type="scientific">Estrella lausannensis</name>
    <dbReference type="NCBI Taxonomy" id="483423"/>
    <lineage>
        <taxon>Bacteria</taxon>
        <taxon>Pseudomonadati</taxon>
        <taxon>Chlamydiota</taxon>
        <taxon>Chlamydiia</taxon>
        <taxon>Parachlamydiales</taxon>
        <taxon>Candidatus Criblamydiaceae</taxon>
        <taxon>Estrella</taxon>
    </lineage>
</organism>
<dbReference type="RefSeq" id="WP_098037357.1">
    <property type="nucleotide sequence ID" value="NZ_CWGJ01000001.1"/>
</dbReference>